<dbReference type="Proteomes" id="UP000799764">
    <property type="component" value="Unassembled WGS sequence"/>
</dbReference>
<evidence type="ECO:0000256" key="3">
    <source>
        <dbReference type="ARBA" id="ARBA00023002"/>
    </source>
</evidence>
<evidence type="ECO:0000313" key="6">
    <source>
        <dbReference type="Proteomes" id="UP000799764"/>
    </source>
</evidence>
<dbReference type="EMBL" id="MU001509">
    <property type="protein sequence ID" value="KAF2439284.1"/>
    <property type="molecule type" value="Genomic_DNA"/>
</dbReference>
<dbReference type="PANTHER" id="PTHR44169:SF3">
    <property type="entry name" value="SHORT-CHAIN DEHYDROGENASE SRDE"/>
    <property type="match status" value="1"/>
</dbReference>
<protein>
    <submittedName>
        <fullName evidence="5">Short chain dehydrogenase</fullName>
    </submittedName>
</protein>
<organism evidence="5 6">
    <name type="scientific">Karstenula rhodostoma CBS 690.94</name>
    <dbReference type="NCBI Taxonomy" id="1392251"/>
    <lineage>
        <taxon>Eukaryota</taxon>
        <taxon>Fungi</taxon>
        <taxon>Dikarya</taxon>
        <taxon>Ascomycota</taxon>
        <taxon>Pezizomycotina</taxon>
        <taxon>Dothideomycetes</taxon>
        <taxon>Pleosporomycetidae</taxon>
        <taxon>Pleosporales</taxon>
        <taxon>Massarineae</taxon>
        <taxon>Didymosphaeriaceae</taxon>
        <taxon>Karstenula</taxon>
    </lineage>
</organism>
<keyword evidence="2" id="KW-0521">NADP</keyword>
<dbReference type="PROSITE" id="PS00061">
    <property type="entry name" value="ADH_SHORT"/>
    <property type="match status" value="1"/>
</dbReference>
<feature type="non-terminal residue" evidence="5">
    <location>
        <position position="266"/>
    </location>
</feature>
<dbReference type="GO" id="GO:0019433">
    <property type="term" value="P:triglyceride catabolic process"/>
    <property type="evidence" value="ECO:0007669"/>
    <property type="project" value="TreeGrafter"/>
</dbReference>
<dbReference type="SUPFAM" id="SSF51735">
    <property type="entry name" value="NAD(P)-binding Rossmann-fold domains"/>
    <property type="match status" value="1"/>
</dbReference>
<comment type="similarity">
    <text evidence="1 4">Belongs to the short-chain dehydrogenases/reductases (SDR) family.</text>
</comment>
<dbReference type="InterPro" id="IPR020904">
    <property type="entry name" value="Sc_DH/Rdtase_CS"/>
</dbReference>
<evidence type="ECO:0000313" key="5">
    <source>
        <dbReference type="EMBL" id="KAF2439284.1"/>
    </source>
</evidence>
<dbReference type="OrthoDB" id="2102561at2759"/>
<reference evidence="5" key="1">
    <citation type="journal article" date="2020" name="Stud. Mycol.">
        <title>101 Dothideomycetes genomes: a test case for predicting lifestyles and emergence of pathogens.</title>
        <authorList>
            <person name="Haridas S."/>
            <person name="Albert R."/>
            <person name="Binder M."/>
            <person name="Bloem J."/>
            <person name="Labutti K."/>
            <person name="Salamov A."/>
            <person name="Andreopoulos B."/>
            <person name="Baker S."/>
            <person name="Barry K."/>
            <person name="Bills G."/>
            <person name="Bluhm B."/>
            <person name="Cannon C."/>
            <person name="Castanera R."/>
            <person name="Culley D."/>
            <person name="Daum C."/>
            <person name="Ezra D."/>
            <person name="Gonzalez J."/>
            <person name="Henrissat B."/>
            <person name="Kuo A."/>
            <person name="Liang C."/>
            <person name="Lipzen A."/>
            <person name="Lutzoni F."/>
            <person name="Magnuson J."/>
            <person name="Mondo S."/>
            <person name="Nolan M."/>
            <person name="Ohm R."/>
            <person name="Pangilinan J."/>
            <person name="Park H.-J."/>
            <person name="Ramirez L."/>
            <person name="Alfaro M."/>
            <person name="Sun H."/>
            <person name="Tritt A."/>
            <person name="Yoshinaga Y."/>
            <person name="Zwiers L.-H."/>
            <person name="Turgeon B."/>
            <person name="Goodwin S."/>
            <person name="Spatafora J."/>
            <person name="Crous P."/>
            <person name="Grigoriev I."/>
        </authorList>
    </citation>
    <scope>NUCLEOTIDE SEQUENCE</scope>
    <source>
        <strain evidence="5">CBS 690.94</strain>
    </source>
</reference>
<dbReference type="PANTHER" id="PTHR44169">
    <property type="entry name" value="NADPH-DEPENDENT 1-ACYLDIHYDROXYACETONE PHOSPHATE REDUCTASE"/>
    <property type="match status" value="1"/>
</dbReference>
<dbReference type="Gene3D" id="3.40.50.720">
    <property type="entry name" value="NAD(P)-binding Rossmann-like Domain"/>
    <property type="match status" value="1"/>
</dbReference>
<proteinExistence type="inferred from homology"/>
<name>A0A9P4P6I6_9PLEO</name>
<dbReference type="GO" id="GO:0000140">
    <property type="term" value="F:acylglycerone-phosphate reductase (NADP+) activity"/>
    <property type="evidence" value="ECO:0007669"/>
    <property type="project" value="TreeGrafter"/>
</dbReference>
<evidence type="ECO:0000256" key="1">
    <source>
        <dbReference type="ARBA" id="ARBA00006484"/>
    </source>
</evidence>
<gene>
    <name evidence="5" type="ORF">P171DRAFT_322421</name>
</gene>
<dbReference type="AlphaFoldDB" id="A0A9P4P6I6"/>
<dbReference type="GO" id="GO:0005783">
    <property type="term" value="C:endoplasmic reticulum"/>
    <property type="evidence" value="ECO:0007669"/>
    <property type="project" value="TreeGrafter"/>
</dbReference>
<dbReference type="PRINTS" id="PR00080">
    <property type="entry name" value="SDRFAMILY"/>
</dbReference>
<dbReference type="PRINTS" id="PR00081">
    <property type="entry name" value="GDHRDH"/>
</dbReference>
<dbReference type="GO" id="GO:0005811">
    <property type="term" value="C:lipid droplet"/>
    <property type="evidence" value="ECO:0007669"/>
    <property type="project" value="TreeGrafter"/>
</dbReference>
<feature type="non-terminal residue" evidence="5">
    <location>
        <position position="1"/>
    </location>
</feature>
<dbReference type="GO" id="GO:0004806">
    <property type="term" value="F:triacylglycerol lipase activity"/>
    <property type="evidence" value="ECO:0007669"/>
    <property type="project" value="TreeGrafter"/>
</dbReference>
<dbReference type="InterPro" id="IPR036291">
    <property type="entry name" value="NAD(P)-bd_dom_sf"/>
</dbReference>
<dbReference type="GO" id="GO:0006654">
    <property type="term" value="P:phosphatidic acid biosynthetic process"/>
    <property type="evidence" value="ECO:0007669"/>
    <property type="project" value="TreeGrafter"/>
</dbReference>
<dbReference type="InterPro" id="IPR002347">
    <property type="entry name" value="SDR_fam"/>
</dbReference>
<sequence length="266" mass="29106">LDSCGQGGIGHALANEFKAKGFTVITTLLAHEDQKHLVEAGIHAFVADVTKDEDLELLRKQVTELTDGRLDVLVNNAGVCYTMTAIDHDVKQVEKMFAVNVFGPMRMVVHFHRLLVAAGGKVVNIGSVGGIVPYVYGASYNASKAALHHWGNTLRVELKPLGVDVVNIISGEVATNILRHDRGRKLPEGSLYTVLAAEFGGHVDRTPNTTSPADYAAAVVGEVSKRRPKAWFWTGATTSIVRWGDMLLPRTYWDGLFTKWFNLDKV</sequence>
<accession>A0A9P4P6I6</accession>
<dbReference type="Pfam" id="PF00106">
    <property type="entry name" value="adh_short"/>
    <property type="match status" value="1"/>
</dbReference>
<comment type="caution">
    <text evidence="5">The sequence shown here is derived from an EMBL/GenBank/DDBJ whole genome shotgun (WGS) entry which is preliminary data.</text>
</comment>
<keyword evidence="6" id="KW-1185">Reference proteome</keyword>
<keyword evidence="3" id="KW-0560">Oxidoreductase</keyword>
<evidence type="ECO:0000256" key="4">
    <source>
        <dbReference type="RuleBase" id="RU000363"/>
    </source>
</evidence>
<evidence type="ECO:0000256" key="2">
    <source>
        <dbReference type="ARBA" id="ARBA00022857"/>
    </source>
</evidence>